<dbReference type="SUPFAM" id="SSF47370">
    <property type="entry name" value="Bromodomain"/>
    <property type="match status" value="1"/>
</dbReference>
<evidence type="ECO:0000313" key="10">
    <source>
        <dbReference type="Proteomes" id="UP000775213"/>
    </source>
</evidence>
<feature type="compositionally biased region" description="Basic and acidic residues" evidence="6">
    <location>
        <begin position="100"/>
        <end position="117"/>
    </location>
</feature>
<comment type="caution">
    <text evidence="9">The sequence shown here is derived from an EMBL/GenBank/DDBJ whole genome shotgun (WGS) entry which is preliminary data.</text>
</comment>
<keyword evidence="2 4" id="KW-0103">Bromodomain</keyword>
<feature type="domain" description="Bromo" evidence="7">
    <location>
        <begin position="167"/>
        <end position="242"/>
    </location>
</feature>
<dbReference type="PRINTS" id="PR00503">
    <property type="entry name" value="BROMODOMAIN"/>
</dbReference>
<dbReference type="Pfam" id="PF17035">
    <property type="entry name" value="BET"/>
    <property type="match status" value="1"/>
</dbReference>
<feature type="compositionally biased region" description="Polar residues" evidence="6">
    <location>
        <begin position="1"/>
        <end position="15"/>
    </location>
</feature>
<dbReference type="Gene3D" id="1.20.920.10">
    <property type="entry name" value="Bromodomain-like"/>
    <property type="match status" value="1"/>
</dbReference>
<dbReference type="EMBL" id="JAGFBR010000016">
    <property type="protein sequence ID" value="KAH0453608.1"/>
    <property type="molecule type" value="Genomic_DNA"/>
</dbReference>
<feature type="coiled-coil region" evidence="5">
    <location>
        <begin position="293"/>
        <end position="320"/>
    </location>
</feature>
<gene>
    <name evidence="9" type="ORF">IEQ34_017932</name>
</gene>
<keyword evidence="3" id="KW-0804">Transcription</keyword>
<evidence type="ECO:0000256" key="3">
    <source>
        <dbReference type="ARBA" id="ARBA00023163"/>
    </source>
</evidence>
<feature type="domain" description="NET" evidence="8">
    <location>
        <begin position="311"/>
        <end position="392"/>
    </location>
</feature>
<dbReference type="PROSITE" id="PS51525">
    <property type="entry name" value="NET"/>
    <property type="match status" value="1"/>
</dbReference>
<feature type="region of interest" description="Disordered" evidence="6">
    <location>
        <begin position="98"/>
        <end position="147"/>
    </location>
</feature>
<keyword evidence="1" id="KW-0805">Transcription regulation</keyword>
<evidence type="ECO:0000256" key="4">
    <source>
        <dbReference type="PROSITE-ProRule" id="PRU00035"/>
    </source>
</evidence>
<dbReference type="InterPro" id="IPR027353">
    <property type="entry name" value="NET_dom"/>
</dbReference>
<feature type="compositionally biased region" description="Basic and acidic residues" evidence="6">
    <location>
        <begin position="16"/>
        <end position="25"/>
    </location>
</feature>
<sequence length="423" mass="48315">MLSESFVAQQPPSRTLETRNPRSEAAEPLASPVTQQPPINVSREDPICSSAVEKRNHEKENTELTDELRFKRGVDELTSQVDELERKVNEVSEFYATRKRQNEGKGTSDLKDKEKHGANSNSNNNTNSGGNNSGTKKPVDGPRPQGVCSKRMQELMRQFGTILRQISQHKWAWPFMEPVDVKGLGLHDYYEIIKKPMDLSTIRNQMEAKDDTGYRNVSDIYADARLVFTNAMTYNDERNDIHVMAKTLLAKLEEKWLLLWPKVVEEEKRLKEEETQALANMQIVHEVSMAKMASDVENELNELNSQLDELRERVVNKSRKWSTEEKRKLGAGLSSLSIEDLNKALEIIAQSNPDFQTAGEIVEFDMDAQSETTLWRLKFFVKEAVEHQTKISANKDNDNLKRKEFCDALAKTARKRSKKLGSS</sequence>
<dbReference type="Gene3D" id="1.20.1270.220">
    <property type="match status" value="1"/>
</dbReference>
<name>A0AAV7GD30_DENCH</name>
<dbReference type="Pfam" id="PF00439">
    <property type="entry name" value="Bromodomain"/>
    <property type="match status" value="1"/>
</dbReference>
<dbReference type="PANTHER" id="PTHR45926">
    <property type="entry name" value="OSJNBA0053K19.4 PROTEIN"/>
    <property type="match status" value="1"/>
</dbReference>
<evidence type="ECO:0000256" key="6">
    <source>
        <dbReference type="SAM" id="MobiDB-lite"/>
    </source>
</evidence>
<evidence type="ECO:0000259" key="8">
    <source>
        <dbReference type="PROSITE" id="PS51525"/>
    </source>
</evidence>
<feature type="compositionally biased region" description="Low complexity" evidence="6">
    <location>
        <begin position="119"/>
        <end position="135"/>
    </location>
</feature>
<evidence type="ECO:0000313" key="9">
    <source>
        <dbReference type="EMBL" id="KAH0453608.1"/>
    </source>
</evidence>
<keyword evidence="10" id="KW-1185">Reference proteome</keyword>
<organism evidence="9 10">
    <name type="scientific">Dendrobium chrysotoxum</name>
    <name type="common">Orchid</name>
    <dbReference type="NCBI Taxonomy" id="161865"/>
    <lineage>
        <taxon>Eukaryota</taxon>
        <taxon>Viridiplantae</taxon>
        <taxon>Streptophyta</taxon>
        <taxon>Embryophyta</taxon>
        <taxon>Tracheophyta</taxon>
        <taxon>Spermatophyta</taxon>
        <taxon>Magnoliopsida</taxon>
        <taxon>Liliopsida</taxon>
        <taxon>Asparagales</taxon>
        <taxon>Orchidaceae</taxon>
        <taxon>Epidendroideae</taxon>
        <taxon>Malaxideae</taxon>
        <taxon>Dendrobiinae</taxon>
        <taxon>Dendrobium</taxon>
    </lineage>
</organism>
<dbReference type="Proteomes" id="UP000775213">
    <property type="component" value="Unassembled WGS sequence"/>
</dbReference>
<evidence type="ECO:0000256" key="2">
    <source>
        <dbReference type="ARBA" id="ARBA00023117"/>
    </source>
</evidence>
<dbReference type="InterPro" id="IPR038336">
    <property type="entry name" value="NET_sf"/>
</dbReference>
<evidence type="ECO:0000259" key="7">
    <source>
        <dbReference type="PROSITE" id="PS50014"/>
    </source>
</evidence>
<dbReference type="SMART" id="SM00297">
    <property type="entry name" value="BROMO"/>
    <property type="match status" value="1"/>
</dbReference>
<dbReference type="InterPro" id="IPR001487">
    <property type="entry name" value="Bromodomain"/>
</dbReference>
<dbReference type="InterPro" id="IPR036427">
    <property type="entry name" value="Bromodomain-like_sf"/>
</dbReference>
<protein>
    <submittedName>
        <fullName evidence="9">Uncharacterized protein</fullName>
    </submittedName>
</protein>
<feature type="region of interest" description="Disordered" evidence="6">
    <location>
        <begin position="1"/>
        <end position="69"/>
    </location>
</feature>
<dbReference type="AlphaFoldDB" id="A0AAV7GD30"/>
<reference evidence="9 10" key="1">
    <citation type="journal article" date="2021" name="Hortic Res">
        <title>Chromosome-scale assembly of the Dendrobium chrysotoxum genome enhances the understanding of orchid evolution.</title>
        <authorList>
            <person name="Zhang Y."/>
            <person name="Zhang G.Q."/>
            <person name="Zhang D."/>
            <person name="Liu X.D."/>
            <person name="Xu X.Y."/>
            <person name="Sun W.H."/>
            <person name="Yu X."/>
            <person name="Zhu X."/>
            <person name="Wang Z.W."/>
            <person name="Zhao X."/>
            <person name="Zhong W.Y."/>
            <person name="Chen H."/>
            <person name="Yin W.L."/>
            <person name="Huang T."/>
            <person name="Niu S.C."/>
            <person name="Liu Z.J."/>
        </authorList>
    </citation>
    <scope>NUCLEOTIDE SEQUENCE [LARGE SCALE GENOMIC DNA]</scope>
    <source>
        <strain evidence="9">Lindl</strain>
    </source>
</reference>
<evidence type="ECO:0000256" key="1">
    <source>
        <dbReference type="ARBA" id="ARBA00023015"/>
    </source>
</evidence>
<proteinExistence type="predicted"/>
<dbReference type="PROSITE" id="PS50014">
    <property type="entry name" value="BROMODOMAIN_2"/>
    <property type="match status" value="1"/>
</dbReference>
<evidence type="ECO:0000256" key="5">
    <source>
        <dbReference type="SAM" id="Coils"/>
    </source>
</evidence>
<feature type="compositionally biased region" description="Basic and acidic residues" evidence="6">
    <location>
        <begin position="42"/>
        <end position="69"/>
    </location>
</feature>
<keyword evidence="5" id="KW-0175">Coiled coil</keyword>
<accession>A0AAV7GD30</accession>